<reference evidence="3 4" key="1">
    <citation type="submission" date="2021-06" db="EMBL/GenBank/DDBJ databases">
        <authorList>
            <person name="Palmer J.M."/>
        </authorList>
    </citation>
    <scope>NUCLEOTIDE SEQUENCE [LARGE SCALE GENOMIC DNA]</scope>
    <source>
        <strain evidence="3 4">XR_2019</strain>
        <tissue evidence="3">Muscle</tissue>
    </source>
</reference>
<name>A0ABV0VXL2_9TELE</name>
<comment type="caution">
    <text evidence="3">The sequence shown here is derived from an EMBL/GenBank/DDBJ whole genome shotgun (WGS) entry which is preliminary data.</text>
</comment>
<sequence length="237" mass="25988">VLDLPGSVVVAPSSPLDQPRSAYKAAVDLFLQSGSGRTDVMAQEQEGVSLPAIQESQTHLLQQLIGSAKTLTAKQDLLNILRQHLLVHTARTRGYSKLMLGDSCTRLAVKLLTSITLGRGAQLAQDTGFSDCRYGDVVAVRPMREYSAKEIAYYNHMFKVPSVVIPSLDTKEKSGISLLFGWNGHVFLSCVFVCVPQTPDKASIQRLTESFVTKLQADFPSTVSTIYRSVRNHQHPS</sequence>
<accession>A0ABV0VXL2</accession>
<evidence type="ECO:0000313" key="3">
    <source>
        <dbReference type="EMBL" id="MEQ2261960.1"/>
    </source>
</evidence>
<dbReference type="Proteomes" id="UP001444071">
    <property type="component" value="Unassembled WGS sequence"/>
</dbReference>
<keyword evidence="2" id="KW-0819">tRNA processing</keyword>
<keyword evidence="1" id="KW-0963">Cytoplasm</keyword>
<gene>
    <name evidence="3" type="ORF">XENORESO_018703</name>
</gene>
<feature type="non-terminal residue" evidence="3">
    <location>
        <position position="1"/>
    </location>
</feature>
<evidence type="ECO:0000313" key="4">
    <source>
        <dbReference type="Proteomes" id="UP001444071"/>
    </source>
</evidence>
<dbReference type="PANTHER" id="PTHR20882:SF14">
    <property type="entry name" value="CYTOPLASMIC TRNA 2-THIOLATION PROTEIN 2"/>
    <property type="match status" value="1"/>
</dbReference>
<dbReference type="Gene3D" id="3.40.50.620">
    <property type="entry name" value="HUPs"/>
    <property type="match status" value="1"/>
</dbReference>
<organism evidence="3 4">
    <name type="scientific">Xenotaenia resolanae</name>
    <dbReference type="NCBI Taxonomy" id="208358"/>
    <lineage>
        <taxon>Eukaryota</taxon>
        <taxon>Metazoa</taxon>
        <taxon>Chordata</taxon>
        <taxon>Craniata</taxon>
        <taxon>Vertebrata</taxon>
        <taxon>Euteleostomi</taxon>
        <taxon>Actinopterygii</taxon>
        <taxon>Neopterygii</taxon>
        <taxon>Teleostei</taxon>
        <taxon>Neoteleostei</taxon>
        <taxon>Acanthomorphata</taxon>
        <taxon>Ovalentaria</taxon>
        <taxon>Atherinomorphae</taxon>
        <taxon>Cyprinodontiformes</taxon>
        <taxon>Goodeidae</taxon>
        <taxon>Xenotaenia</taxon>
    </lineage>
</organism>
<dbReference type="Pfam" id="PF10288">
    <property type="entry name" value="CTU2"/>
    <property type="match status" value="1"/>
</dbReference>
<dbReference type="EMBL" id="JAHRIM010016684">
    <property type="protein sequence ID" value="MEQ2261960.1"/>
    <property type="molecule type" value="Genomic_DNA"/>
</dbReference>
<dbReference type="InterPro" id="IPR019407">
    <property type="entry name" value="CTU2"/>
</dbReference>
<evidence type="ECO:0000256" key="2">
    <source>
        <dbReference type="ARBA" id="ARBA00022694"/>
    </source>
</evidence>
<dbReference type="SUPFAM" id="SSF52402">
    <property type="entry name" value="Adenine nucleotide alpha hydrolases-like"/>
    <property type="match status" value="1"/>
</dbReference>
<dbReference type="InterPro" id="IPR014729">
    <property type="entry name" value="Rossmann-like_a/b/a_fold"/>
</dbReference>
<proteinExistence type="predicted"/>
<dbReference type="PANTHER" id="PTHR20882">
    <property type="entry name" value="CYTOPLASMIC TRNA 2-THIOLATION PROTEIN 2"/>
    <property type="match status" value="1"/>
</dbReference>
<evidence type="ECO:0000256" key="1">
    <source>
        <dbReference type="ARBA" id="ARBA00022490"/>
    </source>
</evidence>
<protein>
    <submittedName>
        <fullName evidence="3">Uncharacterized protein</fullName>
    </submittedName>
</protein>
<keyword evidence="4" id="KW-1185">Reference proteome</keyword>